<feature type="domain" description="PPIase FKBP-type" evidence="12">
    <location>
        <begin position="3"/>
        <end position="91"/>
    </location>
</feature>
<keyword evidence="6" id="KW-0143">Chaperone</keyword>
<evidence type="ECO:0000256" key="10">
    <source>
        <dbReference type="RuleBase" id="RU003915"/>
    </source>
</evidence>
<evidence type="ECO:0000256" key="6">
    <source>
        <dbReference type="ARBA" id="ARBA00023186"/>
    </source>
</evidence>
<evidence type="ECO:0000259" key="12">
    <source>
        <dbReference type="PROSITE" id="PS50059"/>
    </source>
</evidence>
<dbReference type="PROSITE" id="PS50059">
    <property type="entry name" value="FKBP_PPIASE"/>
    <property type="match status" value="1"/>
</dbReference>
<dbReference type="PANTHER" id="PTHR47861:SF3">
    <property type="entry name" value="FKBP-TYPE PEPTIDYL-PROLYL CIS-TRANS ISOMERASE SLYD"/>
    <property type="match status" value="1"/>
</dbReference>
<comment type="similarity">
    <text evidence="3 10">Belongs to the FKBP-type PPIase family.</text>
</comment>
<keyword evidence="14" id="KW-1185">Reference proteome</keyword>
<sequence>MSRHVVSFHYTLRDPSGQVLDMSGGSEPVSYLEGSGQIIDGLDEQLRGVAAGTKTRVVVPAEKAYGVPDAAMIHKLPRSQIPFEGELKVGDRFQTEPDPGAPVVTIAAVDGDEVTLDANHPLAGVDLTFDVEIVAVRAATEEELAHGHAHGGDGHSHGQGEGECGCGGGGQCSSDK</sequence>
<comment type="catalytic activity">
    <reaction evidence="1 9 10">
        <text>[protein]-peptidylproline (omega=180) = [protein]-peptidylproline (omega=0)</text>
        <dbReference type="Rhea" id="RHEA:16237"/>
        <dbReference type="Rhea" id="RHEA-COMP:10747"/>
        <dbReference type="Rhea" id="RHEA-COMP:10748"/>
        <dbReference type="ChEBI" id="CHEBI:83833"/>
        <dbReference type="ChEBI" id="CHEBI:83834"/>
        <dbReference type="EC" id="5.2.1.8"/>
    </reaction>
</comment>
<dbReference type="GO" id="GO:0003755">
    <property type="term" value="F:peptidyl-prolyl cis-trans isomerase activity"/>
    <property type="evidence" value="ECO:0007669"/>
    <property type="project" value="UniProtKB-UniRule"/>
</dbReference>
<keyword evidence="5 9" id="KW-0697">Rotamase</keyword>
<evidence type="ECO:0000313" key="13">
    <source>
        <dbReference type="EMBL" id="ATC63241.1"/>
    </source>
</evidence>
<dbReference type="RefSeq" id="WP_096054873.1">
    <property type="nucleotide sequence ID" value="NZ_CP023344.1"/>
</dbReference>
<dbReference type="GO" id="GO:0042026">
    <property type="term" value="P:protein refolding"/>
    <property type="evidence" value="ECO:0007669"/>
    <property type="project" value="UniProtKB-ARBA"/>
</dbReference>
<dbReference type="Proteomes" id="UP000217265">
    <property type="component" value="Chromosome"/>
</dbReference>
<gene>
    <name evidence="13" type="ORF">CMV30_04320</name>
</gene>
<feature type="compositionally biased region" description="Gly residues" evidence="11">
    <location>
        <begin position="161"/>
        <end position="176"/>
    </location>
</feature>
<feature type="region of interest" description="Disordered" evidence="11">
    <location>
        <begin position="144"/>
        <end position="176"/>
    </location>
</feature>
<dbReference type="OrthoDB" id="280278at2"/>
<dbReference type="InterPro" id="IPR046357">
    <property type="entry name" value="PPIase_dom_sf"/>
</dbReference>
<evidence type="ECO:0000256" key="3">
    <source>
        <dbReference type="ARBA" id="ARBA00006577"/>
    </source>
</evidence>
<dbReference type="InterPro" id="IPR001179">
    <property type="entry name" value="PPIase_FKBP_dom"/>
</dbReference>
<evidence type="ECO:0000313" key="14">
    <source>
        <dbReference type="Proteomes" id="UP000217265"/>
    </source>
</evidence>
<evidence type="ECO:0000256" key="2">
    <source>
        <dbReference type="ARBA" id="ARBA00004496"/>
    </source>
</evidence>
<comment type="subcellular location">
    <subcellularLocation>
        <location evidence="2">Cytoplasm</location>
    </subcellularLocation>
</comment>
<dbReference type="PANTHER" id="PTHR47861">
    <property type="entry name" value="FKBP-TYPE PEPTIDYL-PROLYL CIS-TRANS ISOMERASE SLYD"/>
    <property type="match status" value="1"/>
</dbReference>
<accession>A0A290QFW5</accession>
<evidence type="ECO:0000256" key="7">
    <source>
        <dbReference type="ARBA" id="ARBA00023235"/>
    </source>
</evidence>
<dbReference type="AlphaFoldDB" id="A0A290QFW5"/>
<protein>
    <recommendedName>
        <fullName evidence="10">Peptidyl-prolyl cis-trans isomerase</fullName>
        <ecNumber evidence="10">5.2.1.8</ecNumber>
    </recommendedName>
</protein>
<name>A0A290QFW5_9BACT</name>
<dbReference type="EC" id="5.2.1.8" evidence="10"/>
<evidence type="ECO:0000256" key="9">
    <source>
        <dbReference type="PROSITE-ProRule" id="PRU00277"/>
    </source>
</evidence>
<evidence type="ECO:0000256" key="11">
    <source>
        <dbReference type="SAM" id="MobiDB-lite"/>
    </source>
</evidence>
<dbReference type="Gene3D" id="3.10.50.40">
    <property type="match status" value="1"/>
</dbReference>
<dbReference type="SUPFAM" id="SSF54534">
    <property type="entry name" value="FKBP-like"/>
    <property type="match status" value="1"/>
</dbReference>
<dbReference type="EMBL" id="CP023344">
    <property type="protein sequence ID" value="ATC63241.1"/>
    <property type="molecule type" value="Genomic_DNA"/>
</dbReference>
<dbReference type="Pfam" id="PF00254">
    <property type="entry name" value="FKBP_C"/>
    <property type="match status" value="1"/>
</dbReference>
<reference evidence="13 14" key="1">
    <citation type="submission" date="2017-09" db="EMBL/GenBank/DDBJ databases">
        <title>Complete genome sequence of Verrucomicrobial strain HZ-65, isolated from freshwater.</title>
        <authorList>
            <person name="Choi A."/>
        </authorList>
    </citation>
    <scope>NUCLEOTIDE SEQUENCE [LARGE SCALE GENOMIC DNA]</scope>
    <source>
        <strain evidence="13 14">HZ-65</strain>
    </source>
</reference>
<evidence type="ECO:0000256" key="8">
    <source>
        <dbReference type="ARBA" id="ARBA00037071"/>
    </source>
</evidence>
<evidence type="ECO:0000256" key="4">
    <source>
        <dbReference type="ARBA" id="ARBA00022490"/>
    </source>
</evidence>
<evidence type="ECO:0000256" key="5">
    <source>
        <dbReference type="ARBA" id="ARBA00023110"/>
    </source>
</evidence>
<proteinExistence type="inferred from homology"/>
<organism evidence="13 14">
    <name type="scientific">Nibricoccus aquaticus</name>
    <dbReference type="NCBI Taxonomy" id="2576891"/>
    <lineage>
        <taxon>Bacteria</taxon>
        <taxon>Pseudomonadati</taxon>
        <taxon>Verrucomicrobiota</taxon>
        <taxon>Opitutia</taxon>
        <taxon>Opitutales</taxon>
        <taxon>Opitutaceae</taxon>
        <taxon>Nibricoccus</taxon>
    </lineage>
</organism>
<feature type="compositionally biased region" description="Basic and acidic residues" evidence="11">
    <location>
        <begin position="144"/>
        <end position="160"/>
    </location>
</feature>
<comment type="function">
    <text evidence="8">Also involved in hydrogenase metallocenter assembly, probably by participating in the nickel insertion step. This function in hydrogenase biosynthesis requires chaperone activity and the presence of the metal-binding domain, but not PPIase activity.</text>
</comment>
<dbReference type="KEGG" id="vbh:CMV30_04320"/>
<keyword evidence="4" id="KW-0963">Cytoplasm</keyword>
<keyword evidence="7 9" id="KW-0413">Isomerase</keyword>
<dbReference type="GO" id="GO:0005737">
    <property type="term" value="C:cytoplasm"/>
    <property type="evidence" value="ECO:0007669"/>
    <property type="project" value="UniProtKB-SubCell"/>
</dbReference>
<evidence type="ECO:0000256" key="1">
    <source>
        <dbReference type="ARBA" id="ARBA00000971"/>
    </source>
</evidence>